<reference evidence="3" key="1">
    <citation type="journal article" date="2019" name="Int. J. Syst. Evol. Microbiol.">
        <title>The Global Catalogue of Microorganisms (GCM) 10K type strain sequencing project: providing services to taxonomists for standard genome sequencing and annotation.</title>
        <authorList>
            <consortium name="The Broad Institute Genomics Platform"/>
            <consortium name="The Broad Institute Genome Sequencing Center for Infectious Disease"/>
            <person name="Wu L."/>
            <person name="Ma J."/>
        </authorList>
    </citation>
    <scope>NUCLEOTIDE SEQUENCE [LARGE SCALE GENOMIC DNA]</scope>
    <source>
        <strain evidence="3">NBRC 108755</strain>
    </source>
</reference>
<evidence type="ECO:0000256" key="1">
    <source>
        <dbReference type="SAM" id="MobiDB-lite"/>
    </source>
</evidence>
<gene>
    <name evidence="2" type="ORF">GCM10025869_11480</name>
</gene>
<dbReference type="EMBL" id="BSVA01000001">
    <property type="protein sequence ID" value="GMA90619.1"/>
    <property type="molecule type" value="Genomic_DNA"/>
</dbReference>
<keyword evidence="3" id="KW-1185">Reference proteome</keyword>
<proteinExistence type="predicted"/>
<protein>
    <submittedName>
        <fullName evidence="2">Uncharacterized protein</fullName>
    </submittedName>
</protein>
<dbReference type="Proteomes" id="UP001157069">
    <property type="component" value="Unassembled WGS sequence"/>
</dbReference>
<accession>A0ABQ6JU41</accession>
<comment type="caution">
    <text evidence="2">The sequence shown here is derived from an EMBL/GenBank/DDBJ whole genome shotgun (WGS) entry which is preliminary data.</text>
</comment>
<evidence type="ECO:0000313" key="2">
    <source>
        <dbReference type="EMBL" id="GMA90619.1"/>
    </source>
</evidence>
<organism evidence="2 3">
    <name type="scientific">Homoserinibacter gongjuensis</name>
    <dbReference type="NCBI Taxonomy" id="1162968"/>
    <lineage>
        <taxon>Bacteria</taxon>
        <taxon>Bacillati</taxon>
        <taxon>Actinomycetota</taxon>
        <taxon>Actinomycetes</taxon>
        <taxon>Micrococcales</taxon>
        <taxon>Microbacteriaceae</taxon>
        <taxon>Homoserinibacter</taxon>
    </lineage>
</organism>
<sequence>MTSCEQAAPRPPASSRAGSSATWPTTTPQYLPPNPQAEDPHPGNAHRDKPLSPPAQGLLGLLLAKYGNPEHIDPHSYGDAYEVLTSYGVGLFGQQGTTPSAPATPIP</sequence>
<feature type="compositionally biased region" description="Basic and acidic residues" evidence="1">
    <location>
        <begin position="38"/>
        <end position="50"/>
    </location>
</feature>
<feature type="region of interest" description="Disordered" evidence="1">
    <location>
        <begin position="1"/>
        <end position="56"/>
    </location>
</feature>
<name>A0ABQ6JU41_9MICO</name>
<evidence type="ECO:0000313" key="3">
    <source>
        <dbReference type="Proteomes" id="UP001157069"/>
    </source>
</evidence>